<proteinExistence type="predicted"/>
<evidence type="ECO:0000256" key="1">
    <source>
        <dbReference type="ARBA" id="ARBA00004141"/>
    </source>
</evidence>
<evidence type="ECO:0000256" key="4">
    <source>
        <dbReference type="ARBA" id="ARBA00023136"/>
    </source>
</evidence>
<dbReference type="OrthoDB" id="5215911at2759"/>
<feature type="transmembrane region" description="Helical" evidence="5">
    <location>
        <begin position="477"/>
        <end position="498"/>
    </location>
</feature>
<feature type="transmembrane region" description="Helical" evidence="5">
    <location>
        <begin position="91"/>
        <end position="111"/>
    </location>
</feature>
<dbReference type="GO" id="GO:0022857">
    <property type="term" value="F:transmembrane transporter activity"/>
    <property type="evidence" value="ECO:0007669"/>
    <property type="project" value="InterPro"/>
</dbReference>
<comment type="subcellular location">
    <subcellularLocation>
        <location evidence="1">Membrane</location>
        <topology evidence="1">Multi-pass membrane protein</topology>
    </subcellularLocation>
</comment>
<dbReference type="Gene3D" id="1.20.1250.20">
    <property type="entry name" value="MFS general substrate transporter like domains"/>
    <property type="match status" value="1"/>
</dbReference>
<evidence type="ECO:0000313" key="6">
    <source>
        <dbReference type="EMBL" id="TVY40822.1"/>
    </source>
</evidence>
<protein>
    <submittedName>
        <fullName evidence="6">Putative MFS-type transporter</fullName>
    </submittedName>
</protein>
<accession>A0A8H8RT98</accession>
<dbReference type="InterPro" id="IPR036259">
    <property type="entry name" value="MFS_trans_sf"/>
</dbReference>
<feature type="transmembrane region" description="Helical" evidence="5">
    <location>
        <begin position="407"/>
        <end position="434"/>
    </location>
</feature>
<sequence length="521" mass="57327">MLDSYHDIVPGTVHLVDVDHDIQGRHLDGDQDIVLVPKPSSDPEDPLNWSKKRKGLAIGMVYCYTIGLGISSAVQYSVLTQITEATGITNSQLNLGTGLQFLFLGWANLIWQPIALTYGRRGVYVLSAFLCVFPIIWSAYSTSSGEWYAHRIIFGIVGGPIESLPEISVPDLFFAHERGTYMGIYVFLLFGCNFVAPLCAGWIDLAANWQWVMYFGALVQAVSCIIIYFFLEETIYFRNTVEGVDDGDSVPQTDDLLPQKKEVDNEPKIVEEPTTTSSGTTSLQKSYWQKLALFKSVPGRPSVKQMFKMMYRPLLMMYHFPSVTWAGFASPYFFSSGLVGTAYVAPLIGAAFAGLWSGWATDKFAIRLARRNNGIREPEHRLWALGLSGLLCAGGLILWGVGAANDLSWVGLVFGLGMLAFSVIAGGSITLSYAVDCFKEISGETMMSVVVIRNTTGFAISYAINPWIDAMGVQNCFITAAMVALGCTATFLPMIYYGKSMRKASAEKYWEYVKTAAATHG</sequence>
<organism evidence="6 7">
    <name type="scientific">Lachnellula occidentalis</name>
    <dbReference type="NCBI Taxonomy" id="215460"/>
    <lineage>
        <taxon>Eukaryota</taxon>
        <taxon>Fungi</taxon>
        <taxon>Dikarya</taxon>
        <taxon>Ascomycota</taxon>
        <taxon>Pezizomycotina</taxon>
        <taxon>Leotiomycetes</taxon>
        <taxon>Helotiales</taxon>
        <taxon>Lachnaceae</taxon>
        <taxon>Lachnellula</taxon>
    </lineage>
</organism>
<evidence type="ECO:0000313" key="7">
    <source>
        <dbReference type="Proteomes" id="UP000443090"/>
    </source>
</evidence>
<dbReference type="AlphaFoldDB" id="A0A8H8RT98"/>
<dbReference type="SUPFAM" id="SSF103473">
    <property type="entry name" value="MFS general substrate transporter"/>
    <property type="match status" value="1"/>
</dbReference>
<feature type="transmembrane region" description="Helical" evidence="5">
    <location>
        <begin position="182"/>
        <end position="203"/>
    </location>
</feature>
<dbReference type="PANTHER" id="PTHR23502">
    <property type="entry name" value="MAJOR FACILITATOR SUPERFAMILY"/>
    <property type="match status" value="1"/>
</dbReference>
<gene>
    <name evidence="6" type="ORF">LOCC1_G004630</name>
</gene>
<feature type="transmembrane region" description="Helical" evidence="5">
    <location>
        <begin position="209"/>
        <end position="231"/>
    </location>
</feature>
<keyword evidence="4 5" id="KW-0472">Membrane</keyword>
<reference evidence="6 7" key="1">
    <citation type="submission" date="2018-05" db="EMBL/GenBank/DDBJ databases">
        <title>Genome sequencing and assembly of the regulated plant pathogen Lachnellula willkommii and related sister species for the development of diagnostic species identification markers.</title>
        <authorList>
            <person name="Giroux E."/>
            <person name="Bilodeau G."/>
        </authorList>
    </citation>
    <scope>NUCLEOTIDE SEQUENCE [LARGE SCALE GENOMIC DNA]</scope>
    <source>
        <strain evidence="6 7">CBS 160.35</strain>
    </source>
</reference>
<feature type="transmembrane region" description="Helical" evidence="5">
    <location>
        <begin position="382"/>
        <end position="401"/>
    </location>
</feature>
<feature type="transmembrane region" description="Helical" evidence="5">
    <location>
        <begin position="123"/>
        <end position="140"/>
    </location>
</feature>
<name>A0A8H8RT98_9HELO</name>
<dbReference type="Pfam" id="PF07690">
    <property type="entry name" value="MFS_1"/>
    <property type="match status" value="1"/>
</dbReference>
<feature type="transmembrane region" description="Helical" evidence="5">
    <location>
        <begin position="340"/>
        <end position="361"/>
    </location>
</feature>
<keyword evidence="3 5" id="KW-1133">Transmembrane helix</keyword>
<dbReference type="PANTHER" id="PTHR23502:SF30">
    <property type="entry name" value="TRANSPORTER, PUTATIVE (AFU_ORTHOLOGUE AFUA_8G04702)-RELATED"/>
    <property type="match status" value="1"/>
</dbReference>
<keyword evidence="7" id="KW-1185">Reference proteome</keyword>
<dbReference type="Proteomes" id="UP000443090">
    <property type="component" value="Unassembled WGS sequence"/>
</dbReference>
<dbReference type="InterPro" id="IPR011701">
    <property type="entry name" value="MFS"/>
</dbReference>
<evidence type="ECO:0000256" key="5">
    <source>
        <dbReference type="SAM" id="Phobius"/>
    </source>
</evidence>
<evidence type="ECO:0000256" key="2">
    <source>
        <dbReference type="ARBA" id="ARBA00022692"/>
    </source>
</evidence>
<keyword evidence="2 5" id="KW-0812">Transmembrane</keyword>
<feature type="transmembrane region" description="Helical" evidence="5">
    <location>
        <begin position="446"/>
        <end position="465"/>
    </location>
</feature>
<feature type="transmembrane region" description="Helical" evidence="5">
    <location>
        <begin position="314"/>
        <end position="334"/>
    </location>
</feature>
<evidence type="ECO:0000256" key="3">
    <source>
        <dbReference type="ARBA" id="ARBA00022989"/>
    </source>
</evidence>
<feature type="transmembrane region" description="Helical" evidence="5">
    <location>
        <begin position="56"/>
        <end position="79"/>
    </location>
</feature>
<dbReference type="EMBL" id="QGMI01000430">
    <property type="protein sequence ID" value="TVY40822.1"/>
    <property type="molecule type" value="Genomic_DNA"/>
</dbReference>
<comment type="caution">
    <text evidence="6">The sequence shown here is derived from an EMBL/GenBank/DDBJ whole genome shotgun (WGS) entry which is preliminary data.</text>
</comment>
<dbReference type="GO" id="GO:0005886">
    <property type="term" value="C:plasma membrane"/>
    <property type="evidence" value="ECO:0007669"/>
    <property type="project" value="TreeGrafter"/>
</dbReference>